<dbReference type="AlphaFoldDB" id="A0A6M4M8Q3"/>
<organism evidence="1 2">
    <name type="scientific">Alteromonas pelagimontana</name>
    <dbReference type="NCBI Taxonomy" id="1858656"/>
    <lineage>
        <taxon>Bacteria</taxon>
        <taxon>Pseudomonadati</taxon>
        <taxon>Pseudomonadota</taxon>
        <taxon>Gammaproteobacteria</taxon>
        <taxon>Alteromonadales</taxon>
        <taxon>Alteromonadaceae</taxon>
        <taxon>Alteromonas/Salinimonas group</taxon>
        <taxon>Alteromonas</taxon>
    </lineage>
</organism>
<name>A0A6M4M8Q3_9ALTE</name>
<dbReference type="RefSeq" id="WP_075609083.1">
    <property type="nucleotide sequence ID" value="NZ_CP052766.1"/>
</dbReference>
<dbReference type="Proteomes" id="UP000219285">
    <property type="component" value="Chromosome"/>
</dbReference>
<protein>
    <submittedName>
        <fullName evidence="1">Uncharacterized protein</fullName>
    </submittedName>
</protein>
<evidence type="ECO:0000313" key="1">
    <source>
        <dbReference type="EMBL" id="QJR79591.1"/>
    </source>
</evidence>
<accession>A0A6M4M8Q3</accession>
<gene>
    <name evidence="1" type="ORF">CA267_001660</name>
</gene>
<evidence type="ECO:0000313" key="2">
    <source>
        <dbReference type="Proteomes" id="UP000219285"/>
    </source>
</evidence>
<dbReference type="EMBL" id="CP052766">
    <property type="protein sequence ID" value="QJR79591.1"/>
    <property type="molecule type" value="Genomic_DNA"/>
</dbReference>
<dbReference type="KEGG" id="apel:CA267_001660"/>
<sequence>MTSHVSNNKQVEVQGQVYDSLSAAARTFGLNSDKVLERVRCGWNIYEALEIVERKLPTMNYQDRIEQFAAQEKIKAGSVGKRLSLRRRRIREWLDLPSHSPTRHSNALMVTDSEGRTFSSLKKASAEKGMHRSTLKSGCLKLLKVKKYAFESEMSISAESILLLCAHPNLRLKDNLFSSDGHYILLDNQVRLHLFFRNTGDNEYIAFASIEGVTLFNVNCATNGYGIFSNSILFRNATSLKTHEKTALHNLIRGCAKQNWEIFLGDFVKYKMQQ</sequence>
<keyword evidence="2" id="KW-1185">Reference proteome</keyword>
<reference evidence="2" key="1">
    <citation type="submission" date="2014-12" db="EMBL/GenBank/DDBJ databases">
        <title>Complete genome sequence of a multi-drug resistant Klebsiella pneumoniae.</title>
        <authorList>
            <person name="Hua X."/>
            <person name="Chen Q."/>
            <person name="Li X."/>
            <person name="Feng Y."/>
            <person name="Ruan Z."/>
            <person name="Yu Y."/>
        </authorList>
    </citation>
    <scope>NUCLEOTIDE SEQUENCE [LARGE SCALE GENOMIC DNA]</scope>
    <source>
        <strain evidence="2">5.12</strain>
    </source>
</reference>
<proteinExistence type="predicted"/>
<dbReference type="OrthoDB" id="9900543at2"/>
<reference evidence="1 2" key="2">
    <citation type="submission" date="2020-04" db="EMBL/GenBank/DDBJ databases">
        <title>Complete genome sequence of Alteromonas pelagimontana 5.12T.</title>
        <authorList>
            <person name="Sinha R.K."/>
            <person name="Krishnan K.P."/>
            <person name="Kurian J.P."/>
        </authorList>
    </citation>
    <scope>NUCLEOTIDE SEQUENCE [LARGE SCALE GENOMIC DNA]</scope>
    <source>
        <strain evidence="1 2">5.12</strain>
    </source>
</reference>